<dbReference type="EMBL" id="AGIP01000004">
    <property type="protein sequence ID" value="EHB65257.1"/>
    <property type="molecule type" value="Genomic_DNA"/>
</dbReference>
<keyword evidence="1" id="KW-0175">Coiled coil</keyword>
<dbReference type="Pfam" id="PF06810">
    <property type="entry name" value="Phage_scaffold"/>
    <property type="match status" value="1"/>
</dbReference>
<feature type="coiled-coil region" evidence="1">
    <location>
        <begin position="46"/>
        <end position="101"/>
    </location>
</feature>
<dbReference type="InterPro" id="IPR009636">
    <property type="entry name" value="SCAF"/>
</dbReference>
<gene>
    <name evidence="3" type="ORF">PaelaDRAFT_2399</name>
</gene>
<dbReference type="eggNOG" id="ENOG5032H0P">
    <property type="taxonomic scope" value="Bacteria"/>
</dbReference>
<evidence type="ECO:0000256" key="1">
    <source>
        <dbReference type="SAM" id="Coils"/>
    </source>
</evidence>
<reference evidence="3 4" key="1">
    <citation type="submission" date="2011-09" db="EMBL/GenBank/DDBJ databases">
        <title>The draft genome of Paenibacillus lactis 154.</title>
        <authorList>
            <consortium name="US DOE Joint Genome Institute (JGI-PGF)"/>
            <person name="Lucas S."/>
            <person name="Han J."/>
            <person name="Lapidus A."/>
            <person name="Cheng J.-F."/>
            <person name="Goodwin L."/>
            <person name="Pitluck S."/>
            <person name="Peters L."/>
            <person name="Land M.L."/>
            <person name="Hauser L."/>
            <person name="Siebers A."/>
            <person name="Thelen M."/>
            <person name="Hugenholtz P."/>
            <person name="Allgaier M."/>
            <person name="Woyke T.J."/>
        </authorList>
    </citation>
    <scope>NUCLEOTIDE SEQUENCE [LARGE SCALE GENOMIC DNA]</scope>
    <source>
        <strain evidence="3 4">154</strain>
    </source>
</reference>
<dbReference type="STRING" id="743719.PaelaDRAFT_2399"/>
<proteinExistence type="predicted"/>
<evidence type="ECO:0000313" key="3">
    <source>
        <dbReference type="EMBL" id="EHB65257.1"/>
    </source>
</evidence>
<evidence type="ECO:0000256" key="2">
    <source>
        <dbReference type="SAM" id="MobiDB-lite"/>
    </source>
</evidence>
<name>G4HEI8_9BACL</name>
<dbReference type="RefSeq" id="WP_007129571.1">
    <property type="nucleotide sequence ID" value="NZ_AGIP01000004.1"/>
</dbReference>
<dbReference type="OrthoDB" id="2365850at2"/>
<evidence type="ECO:0000313" key="4">
    <source>
        <dbReference type="Proteomes" id="UP000003891"/>
    </source>
</evidence>
<organism evidence="3 4">
    <name type="scientific">Paenibacillus lactis 154</name>
    <dbReference type="NCBI Taxonomy" id="743719"/>
    <lineage>
        <taxon>Bacteria</taxon>
        <taxon>Bacillati</taxon>
        <taxon>Bacillota</taxon>
        <taxon>Bacilli</taxon>
        <taxon>Bacillales</taxon>
        <taxon>Paenibacillaceae</taxon>
        <taxon>Paenibacillus</taxon>
    </lineage>
</organism>
<sequence length="192" mass="20898">MDWLKELLKNAGLDESKIDGLIGDVNKELPKHFVPKSQYNDVVDARKKAEKEVTDRDKQLADLKEAAKGNEDLQAQIKKLQDDNKTAKEKYEAELKDLQLTTALKLALGSDVHDADYAISQLDKSKIEIGEDGSIKAGLEDQVKSLRESKAFLFKPETPGATFKGAKPAEGGSGGGAVDPVAAEISSIFSQR</sequence>
<dbReference type="AlphaFoldDB" id="G4HEI8"/>
<dbReference type="Gene3D" id="1.20.5.1160">
    <property type="entry name" value="Vasodilator-stimulated phosphoprotein"/>
    <property type="match status" value="1"/>
</dbReference>
<dbReference type="Proteomes" id="UP000003891">
    <property type="component" value="Unassembled WGS sequence"/>
</dbReference>
<dbReference type="PATRIC" id="fig|743719.3.peg.2420"/>
<feature type="region of interest" description="Disordered" evidence="2">
    <location>
        <begin position="157"/>
        <end position="178"/>
    </location>
</feature>
<accession>G4HEI8</accession>
<protein>
    <submittedName>
        <fullName evidence="3">Minor structural GP20 protein</fullName>
    </submittedName>
</protein>